<keyword evidence="4" id="KW-1185">Reference proteome</keyword>
<name>A0ABY6F650_9GAMM</name>
<dbReference type="InterPro" id="IPR049492">
    <property type="entry name" value="BD-FAE-like_dom"/>
</dbReference>
<reference evidence="3" key="1">
    <citation type="submission" date="2021-12" db="EMBL/GenBank/DDBJ databases">
        <title>taxonomy of Moraxella sp. ZY201224.</title>
        <authorList>
            <person name="Li F."/>
        </authorList>
    </citation>
    <scope>NUCLEOTIDE SEQUENCE</scope>
    <source>
        <strain evidence="3">ZY201224</strain>
    </source>
</reference>
<feature type="chain" id="PRO_5045818623" evidence="1">
    <location>
        <begin position="22"/>
        <end position="504"/>
    </location>
</feature>
<dbReference type="Pfam" id="PF20434">
    <property type="entry name" value="BD-FAE"/>
    <property type="match status" value="1"/>
</dbReference>
<dbReference type="PROSITE" id="PS51257">
    <property type="entry name" value="PROKAR_LIPOPROTEIN"/>
    <property type="match status" value="1"/>
</dbReference>
<dbReference type="SUPFAM" id="SSF53474">
    <property type="entry name" value="alpha/beta-Hydrolases"/>
    <property type="match status" value="1"/>
</dbReference>
<organism evidence="3 4">
    <name type="scientific">Moraxella nasicaprae</name>
    <dbReference type="NCBI Taxonomy" id="2904122"/>
    <lineage>
        <taxon>Bacteria</taxon>
        <taxon>Pseudomonadati</taxon>
        <taxon>Pseudomonadota</taxon>
        <taxon>Gammaproteobacteria</taxon>
        <taxon>Moraxellales</taxon>
        <taxon>Moraxellaceae</taxon>
        <taxon>Moraxella</taxon>
    </lineage>
</organism>
<dbReference type="Proteomes" id="UP001063782">
    <property type="component" value="Chromosome"/>
</dbReference>
<dbReference type="NCBIfam" id="NF041556">
    <property type="entry name" value="tannase_B"/>
    <property type="match status" value="1"/>
</dbReference>
<dbReference type="GO" id="GO:0016787">
    <property type="term" value="F:hydrolase activity"/>
    <property type="evidence" value="ECO:0007669"/>
    <property type="project" value="UniProtKB-KW"/>
</dbReference>
<protein>
    <submittedName>
        <fullName evidence="3">Alpha/beta hydrolase</fullName>
    </submittedName>
</protein>
<gene>
    <name evidence="3" type="ORF">LU297_03750</name>
</gene>
<proteinExistence type="predicted"/>
<dbReference type="Gene3D" id="3.40.50.1820">
    <property type="entry name" value="alpha/beta hydrolase"/>
    <property type="match status" value="1"/>
</dbReference>
<keyword evidence="1" id="KW-0732">Signal</keyword>
<dbReference type="EMBL" id="CP089977">
    <property type="protein sequence ID" value="UXZ05565.1"/>
    <property type="molecule type" value="Genomic_DNA"/>
</dbReference>
<feature type="signal peptide" evidence="1">
    <location>
        <begin position="1"/>
        <end position="21"/>
    </location>
</feature>
<dbReference type="RefSeq" id="WP_263077076.1">
    <property type="nucleotide sequence ID" value="NZ_CP089977.1"/>
</dbReference>
<dbReference type="InterPro" id="IPR029058">
    <property type="entry name" value="AB_hydrolase_fold"/>
</dbReference>
<sequence length="504" mass="55166">MLPIIKKILPFAITLSLTACQSPSVAPTKATLMQSDTALQFNPNQYQSIVVQAGGQSIMVRAYQNIVYVANPVDKTHQSMNIYVPENYFLGKTVGRFDAHTAPIFMPNAVGGYMPAKPMTVGKGRDGQPNSLAMALVQGYVVASAGARGRTLQDEQGQYIGKAPAAIVDLKAAVRYLKANDKLMAGRADRIIVNGTSAGGAMTALLGATGNQSDYQDELDKIGAAKASDEVFAVSSYAPIINLENADAAYEWQFFGINHYNKMSISMLDYQVKRTLVPSVLTDDEQKLSMQLKDAFPSYVNALNLVGRQGGRLTLNHQGLGSFKDEVLSYLNDSANQAHHQGVDLSVYPFMVQHKSKNPYYIDNYPEFLANYVGRSKAAPAFDGVALDRGENQLFGNQTINHRHFTQFSQANSTIVGATMADALTIKMMNPMAYLGHQHSGIAPHWRIRHGAKDSDTSFAIPVILATRLQNLGKQVDFKMVWNQGHGGDYDLPELFAWIEQTVK</sequence>
<accession>A0ABY6F650</accession>
<keyword evidence="3" id="KW-0378">Hydrolase</keyword>
<evidence type="ECO:0000313" key="4">
    <source>
        <dbReference type="Proteomes" id="UP001063782"/>
    </source>
</evidence>
<evidence type="ECO:0000259" key="2">
    <source>
        <dbReference type="Pfam" id="PF20434"/>
    </source>
</evidence>
<evidence type="ECO:0000256" key="1">
    <source>
        <dbReference type="SAM" id="SignalP"/>
    </source>
</evidence>
<feature type="domain" description="BD-FAE-like" evidence="2">
    <location>
        <begin position="133"/>
        <end position="251"/>
    </location>
</feature>
<evidence type="ECO:0000313" key="3">
    <source>
        <dbReference type="EMBL" id="UXZ05565.1"/>
    </source>
</evidence>
<dbReference type="InterPro" id="IPR048124">
    <property type="entry name" value="Tannase_B"/>
</dbReference>